<keyword evidence="2" id="KW-1185">Reference proteome</keyword>
<accession>A0A8X8D9X0</accession>
<organism evidence="1 2">
    <name type="scientific">Populus tomentosa</name>
    <name type="common">Chinese white poplar</name>
    <dbReference type="NCBI Taxonomy" id="118781"/>
    <lineage>
        <taxon>Eukaryota</taxon>
        <taxon>Viridiplantae</taxon>
        <taxon>Streptophyta</taxon>
        <taxon>Embryophyta</taxon>
        <taxon>Tracheophyta</taxon>
        <taxon>Spermatophyta</taxon>
        <taxon>Magnoliopsida</taxon>
        <taxon>eudicotyledons</taxon>
        <taxon>Gunneridae</taxon>
        <taxon>Pentapetalae</taxon>
        <taxon>rosids</taxon>
        <taxon>fabids</taxon>
        <taxon>Malpighiales</taxon>
        <taxon>Salicaceae</taxon>
        <taxon>Saliceae</taxon>
        <taxon>Populus</taxon>
    </lineage>
</organism>
<dbReference type="OrthoDB" id="37297at2759"/>
<dbReference type="AlphaFoldDB" id="A0A8X8D9X0"/>
<evidence type="ECO:0008006" key="3">
    <source>
        <dbReference type="Google" id="ProtNLM"/>
    </source>
</evidence>
<evidence type="ECO:0000313" key="2">
    <source>
        <dbReference type="Proteomes" id="UP000886885"/>
    </source>
</evidence>
<protein>
    <recommendedName>
        <fullName evidence="3">Thioredoxin-like fold domain-containing protein</fullName>
    </recommendedName>
</protein>
<name>A0A8X8D9X0_POPTO</name>
<proteinExistence type="predicted"/>
<dbReference type="Proteomes" id="UP000886885">
    <property type="component" value="Chromosome 2D"/>
</dbReference>
<sequence>MKRQHHFAITQFSYIFLFITSSKWNVLPQNLPPPRYDGFVYENRKAGSDSILIEAFFDPVCPDSRDTWPPLQEALKHYGSRVSLVVHLLPLPYHDNAFVASRALHIANMLNCSFTFPLLEQFFKHQVRIFTTNALALRLLPLENAIMYIIQACYTPLTIKHSYVSARWLEMFYGSETRNLSKDSIVKEIVKFATVIVGNSYSSPLQFGFNDIQTDLKTRVSFKYSASRGVYATPFFFVNGFGLPGAGSALDYKVWRSIIDPLVGAK</sequence>
<comment type="caution">
    <text evidence="1">The sequence shown here is derived from an EMBL/GenBank/DDBJ whole genome shotgun (WGS) entry which is preliminary data.</text>
</comment>
<reference evidence="1" key="1">
    <citation type="journal article" date="2020" name="bioRxiv">
        <title>Hybrid origin of Populus tomentosa Carr. identified through genome sequencing and phylogenomic analysis.</title>
        <authorList>
            <person name="An X."/>
            <person name="Gao K."/>
            <person name="Chen Z."/>
            <person name="Li J."/>
            <person name="Yang X."/>
            <person name="Yang X."/>
            <person name="Zhou J."/>
            <person name="Guo T."/>
            <person name="Zhao T."/>
            <person name="Huang S."/>
            <person name="Miao D."/>
            <person name="Khan W.U."/>
            <person name="Rao P."/>
            <person name="Ye M."/>
            <person name="Lei B."/>
            <person name="Liao W."/>
            <person name="Wang J."/>
            <person name="Ji L."/>
            <person name="Li Y."/>
            <person name="Guo B."/>
            <person name="Mustafa N.S."/>
            <person name="Li S."/>
            <person name="Yun Q."/>
            <person name="Keller S.R."/>
            <person name="Mao J."/>
            <person name="Zhang R."/>
            <person name="Strauss S.H."/>
        </authorList>
    </citation>
    <scope>NUCLEOTIDE SEQUENCE</scope>
    <source>
        <strain evidence="1">GM15</strain>
        <tissue evidence="1">Leaf</tissue>
    </source>
</reference>
<dbReference type="EMBL" id="JAAWWB010000004">
    <property type="protein sequence ID" value="KAG6783650.1"/>
    <property type="molecule type" value="Genomic_DNA"/>
</dbReference>
<dbReference type="CDD" id="cd02972">
    <property type="entry name" value="DsbA_family"/>
    <property type="match status" value="1"/>
</dbReference>
<dbReference type="PANTHER" id="PTHR33875:SF2">
    <property type="entry name" value="ACR183CP"/>
    <property type="match status" value="1"/>
</dbReference>
<evidence type="ECO:0000313" key="1">
    <source>
        <dbReference type="EMBL" id="KAG6783650.1"/>
    </source>
</evidence>
<gene>
    <name evidence="1" type="ORF">POTOM_009313</name>
</gene>
<dbReference type="PANTHER" id="PTHR33875">
    <property type="entry name" value="OS09G0542200 PROTEIN"/>
    <property type="match status" value="1"/>
</dbReference>